<accession>A0A101NI80</accession>
<name>A0A101NI80_9ACTN</name>
<keyword evidence="2" id="KW-1185">Reference proteome</keyword>
<sequence>MDLPYPDPPVDGLLRPAACGFVRLRFPDAARCAPTAVLRGTGFGFGPPRRNPGRPTVDIPGDGGNATLQALLTAPAEASITPETLTVHTHELDDVSSAPTPWT</sequence>
<dbReference type="AlphaFoldDB" id="A0A101NI80"/>
<comment type="caution">
    <text evidence="1">The sequence shown here is derived from an EMBL/GenBank/DDBJ whole genome shotgun (WGS) entry which is preliminary data.</text>
</comment>
<proteinExistence type="predicted"/>
<dbReference type="Proteomes" id="UP000054241">
    <property type="component" value="Unassembled WGS sequence"/>
</dbReference>
<organism evidence="1 2">
    <name type="scientific">Streptomyces cellostaticus</name>
    <dbReference type="NCBI Taxonomy" id="67285"/>
    <lineage>
        <taxon>Bacteria</taxon>
        <taxon>Bacillati</taxon>
        <taxon>Actinomycetota</taxon>
        <taxon>Actinomycetes</taxon>
        <taxon>Kitasatosporales</taxon>
        <taxon>Streptomycetaceae</taxon>
        <taxon>Streptomyces</taxon>
    </lineage>
</organism>
<dbReference type="RefSeq" id="WP_067003729.1">
    <property type="nucleotide sequence ID" value="NZ_BNDU01000005.1"/>
</dbReference>
<gene>
    <name evidence="1" type="ORF">AQI88_26120</name>
</gene>
<evidence type="ECO:0000313" key="1">
    <source>
        <dbReference type="EMBL" id="KUM93559.1"/>
    </source>
</evidence>
<protein>
    <submittedName>
        <fullName evidence="1">Uncharacterized protein</fullName>
    </submittedName>
</protein>
<reference evidence="1 2" key="1">
    <citation type="submission" date="2015-10" db="EMBL/GenBank/DDBJ databases">
        <title>Draft genome sequence of Streptomyces cellostaticus DSM 40189, type strain for the species Streptomyces cellostaticus.</title>
        <authorList>
            <person name="Ruckert C."/>
            <person name="Winkler A."/>
            <person name="Kalinowski J."/>
            <person name="Kampfer P."/>
            <person name="Glaeser S."/>
        </authorList>
    </citation>
    <scope>NUCLEOTIDE SEQUENCE [LARGE SCALE GENOMIC DNA]</scope>
    <source>
        <strain evidence="1 2">DSM 40189</strain>
    </source>
</reference>
<dbReference type="STRING" id="67285.AQI88_26120"/>
<dbReference type="EMBL" id="LMWL01000047">
    <property type="protein sequence ID" value="KUM93559.1"/>
    <property type="molecule type" value="Genomic_DNA"/>
</dbReference>
<evidence type="ECO:0000313" key="2">
    <source>
        <dbReference type="Proteomes" id="UP000054241"/>
    </source>
</evidence>